<dbReference type="Gene3D" id="1.10.10.10">
    <property type="entry name" value="Winged helix-like DNA-binding domain superfamily/Winged helix DNA-binding domain"/>
    <property type="match status" value="1"/>
</dbReference>
<dbReference type="SUPFAM" id="SSF46785">
    <property type="entry name" value="Winged helix' DNA-binding domain"/>
    <property type="match status" value="1"/>
</dbReference>
<dbReference type="InterPro" id="IPR036388">
    <property type="entry name" value="WH-like_DNA-bd_sf"/>
</dbReference>
<protein>
    <submittedName>
        <fullName evidence="2">MarR family transcriptional regulator</fullName>
    </submittedName>
</protein>
<dbReference type="InterPro" id="IPR000835">
    <property type="entry name" value="HTH_MarR-typ"/>
</dbReference>
<comment type="caution">
    <text evidence="2">The sequence shown here is derived from an EMBL/GenBank/DDBJ whole genome shotgun (WGS) entry which is preliminary data.</text>
</comment>
<proteinExistence type="predicted"/>
<dbReference type="GO" id="GO:0003700">
    <property type="term" value="F:DNA-binding transcription factor activity"/>
    <property type="evidence" value="ECO:0007669"/>
    <property type="project" value="InterPro"/>
</dbReference>
<dbReference type="Pfam" id="PF12802">
    <property type="entry name" value="MarR_2"/>
    <property type="match status" value="1"/>
</dbReference>
<organism evidence="2 3">
    <name type="scientific">Trebonia kvetii</name>
    <dbReference type="NCBI Taxonomy" id="2480626"/>
    <lineage>
        <taxon>Bacteria</taxon>
        <taxon>Bacillati</taxon>
        <taxon>Actinomycetota</taxon>
        <taxon>Actinomycetes</taxon>
        <taxon>Streptosporangiales</taxon>
        <taxon>Treboniaceae</taxon>
        <taxon>Trebonia</taxon>
    </lineage>
</organism>
<evidence type="ECO:0000259" key="1">
    <source>
        <dbReference type="Pfam" id="PF12802"/>
    </source>
</evidence>
<name>A0A6P2C3Q8_9ACTN</name>
<dbReference type="RefSeq" id="WP_145852811.1">
    <property type="nucleotide sequence ID" value="NZ_RPFW01000002.1"/>
</dbReference>
<dbReference type="OrthoDB" id="371140at2"/>
<sequence length="95" mass="10427">MESWSFLTNHARVLLRIADDPDARLRDIAAALGITERSAYSIVTDLTAAGYLVKQKDGRRNRYQIQAHLPLPEPTSRERTIGEILALLAGAGTAP</sequence>
<evidence type="ECO:0000313" key="2">
    <source>
        <dbReference type="EMBL" id="TVZ05106.1"/>
    </source>
</evidence>
<reference evidence="2 3" key="1">
    <citation type="submission" date="2018-11" db="EMBL/GenBank/DDBJ databases">
        <title>Trebonia kvetii gen.nov., sp.nov., a novel acidophilic actinobacterium, and proposal of the new actinobacterial family Treboniaceae fam. nov.</title>
        <authorList>
            <person name="Rapoport D."/>
            <person name="Sagova-Mareckova M."/>
            <person name="Sedlacek I."/>
            <person name="Provaznik J."/>
            <person name="Kralova S."/>
            <person name="Pavlinic D."/>
            <person name="Benes V."/>
            <person name="Kopecky J."/>
        </authorList>
    </citation>
    <scope>NUCLEOTIDE SEQUENCE [LARGE SCALE GENOMIC DNA]</scope>
    <source>
        <strain evidence="2 3">15Tr583</strain>
    </source>
</reference>
<accession>A0A6P2C3Q8</accession>
<dbReference type="EMBL" id="RPFW01000002">
    <property type="protein sequence ID" value="TVZ05106.1"/>
    <property type="molecule type" value="Genomic_DNA"/>
</dbReference>
<feature type="domain" description="HTH marR-type" evidence="1">
    <location>
        <begin position="9"/>
        <end position="59"/>
    </location>
</feature>
<dbReference type="InterPro" id="IPR036390">
    <property type="entry name" value="WH_DNA-bd_sf"/>
</dbReference>
<evidence type="ECO:0000313" key="3">
    <source>
        <dbReference type="Proteomes" id="UP000460272"/>
    </source>
</evidence>
<gene>
    <name evidence="2" type="ORF">EAS64_10880</name>
</gene>
<dbReference type="AlphaFoldDB" id="A0A6P2C3Q8"/>
<keyword evidence="3" id="KW-1185">Reference proteome</keyword>
<dbReference type="Proteomes" id="UP000460272">
    <property type="component" value="Unassembled WGS sequence"/>
</dbReference>